<sequence>MNKEMNRMEITTSGLAPFYNEYVLTINQGIKQSIIPQQGLKFLENEENGIRMKWFHLPISSGESQLHKLVIYNDKSDICHAKLMIQYHMKSSVSVPFVYYSPHNESIMVCDDQEYYLVSGIGPNGGSSQYQTNEIDMEAYLEDKSRSTIYAPISQHSYGWGMVYDITIEPHKNVSLYDWTVKREKLYDLESAHEEFKQLLGDKVK</sequence>
<comment type="caution">
    <text evidence="1">The sequence shown here is derived from an EMBL/GenBank/DDBJ whole genome shotgun (WGS) entry which is preliminary data.</text>
</comment>
<dbReference type="Proteomes" id="UP000281498">
    <property type="component" value="Unassembled WGS sequence"/>
</dbReference>
<reference evidence="1 2" key="1">
    <citation type="submission" date="2017-10" db="EMBL/GenBank/DDBJ databases">
        <title>Bacillus sp. nov., a halophilic bacterium isolated from a Keqin Lake.</title>
        <authorList>
            <person name="Wang H."/>
        </authorList>
    </citation>
    <scope>NUCLEOTIDE SEQUENCE [LARGE SCALE GENOMIC DNA]</scope>
    <source>
        <strain evidence="1 2">KCTC 13187</strain>
    </source>
</reference>
<dbReference type="AlphaFoldDB" id="A0A3A9KDY9"/>
<organism evidence="1 2">
    <name type="scientific">Salipaludibacillus neizhouensis</name>
    <dbReference type="NCBI Taxonomy" id="885475"/>
    <lineage>
        <taxon>Bacteria</taxon>
        <taxon>Bacillati</taxon>
        <taxon>Bacillota</taxon>
        <taxon>Bacilli</taxon>
        <taxon>Bacillales</taxon>
        <taxon>Bacillaceae</taxon>
    </lineage>
</organism>
<proteinExistence type="predicted"/>
<gene>
    <name evidence="1" type="ORF">CR203_01340</name>
</gene>
<keyword evidence="2" id="KW-1185">Reference proteome</keyword>
<name>A0A3A9KDY9_9BACI</name>
<dbReference type="EMBL" id="PDOE01000001">
    <property type="protein sequence ID" value="RKL68721.1"/>
    <property type="molecule type" value="Genomic_DNA"/>
</dbReference>
<evidence type="ECO:0000313" key="2">
    <source>
        <dbReference type="Proteomes" id="UP000281498"/>
    </source>
</evidence>
<protein>
    <submittedName>
        <fullName evidence="1">Uncharacterized protein</fullName>
    </submittedName>
</protein>
<evidence type="ECO:0000313" key="1">
    <source>
        <dbReference type="EMBL" id="RKL68721.1"/>
    </source>
</evidence>
<accession>A0A3A9KDY9</accession>